<keyword evidence="2" id="KW-1185">Reference proteome</keyword>
<reference evidence="1 2" key="1">
    <citation type="journal article" date="2014" name="Science">
        <title>Plant genetics. Early allopolyploid evolution in the post-Neolithic Brassica napus oilseed genome.</title>
        <authorList>
            <person name="Chalhoub B."/>
            <person name="Denoeud F."/>
            <person name="Liu S."/>
            <person name="Parkin I.A."/>
            <person name="Tang H."/>
            <person name="Wang X."/>
            <person name="Chiquet J."/>
            <person name="Belcram H."/>
            <person name="Tong C."/>
            <person name="Samans B."/>
            <person name="Correa M."/>
            <person name="Da Silva C."/>
            <person name="Just J."/>
            <person name="Falentin C."/>
            <person name="Koh C.S."/>
            <person name="Le Clainche I."/>
            <person name="Bernard M."/>
            <person name="Bento P."/>
            <person name="Noel B."/>
            <person name="Labadie K."/>
            <person name="Alberti A."/>
            <person name="Charles M."/>
            <person name="Arnaud D."/>
            <person name="Guo H."/>
            <person name="Daviaud C."/>
            <person name="Alamery S."/>
            <person name="Jabbari K."/>
            <person name="Zhao M."/>
            <person name="Edger P.P."/>
            <person name="Chelaifa H."/>
            <person name="Tack D."/>
            <person name="Lassalle G."/>
            <person name="Mestiri I."/>
            <person name="Schnel N."/>
            <person name="Le Paslier M.C."/>
            <person name="Fan G."/>
            <person name="Renault V."/>
            <person name="Bayer P.E."/>
            <person name="Golicz A.A."/>
            <person name="Manoli S."/>
            <person name="Lee T.H."/>
            <person name="Thi V.H."/>
            <person name="Chalabi S."/>
            <person name="Hu Q."/>
            <person name="Fan C."/>
            <person name="Tollenaere R."/>
            <person name="Lu Y."/>
            <person name="Battail C."/>
            <person name="Shen J."/>
            <person name="Sidebottom C.H."/>
            <person name="Wang X."/>
            <person name="Canaguier A."/>
            <person name="Chauveau A."/>
            <person name="Berard A."/>
            <person name="Deniot G."/>
            <person name="Guan M."/>
            <person name="Liu Z."/>
            <person name="Sun F."/>
            <person name="Lim Y.P."/>
            <person name="Lyons E."/>
            <person name="Town C.D."/>
            <person name="Bancroft I."/>
            <person name="Wang X."/>
            <person name="Meng J."/>
            <person name="Ma J."/>
            <person name="Pires J.C."/>
            <person name="King G.J."/>
            <person name="Brunel D."/>
            <person name="Delourme R."/>
            <person name="Renard M."/>
            <person name="Aury J.M."/>
            <person name="Adams K.L."/>
            <person name="Batley J."/>
            <person name="Snowdon R.J."/>
            <person name="Tost J."/>
            <person name="Edwards D."/>
            <person name="Zhou Y."/>
            <person name="Hua W."/>
            <person name="Sharpe A.G."/>
            <person name="Paterson A.H."/>
            <person name="Guan C."/>
            <person name="Wincker P."/>
        </authorList>
    </citation>
    <scope>NUCLEOTIDE SEQUENCE [LARGE SCALE GENOMIC DNA]</scope>
    <source>
        <strain evidence="2">cv. Darmor-bzh</strain>
    </source>
</reference>
<organism evidence="1 2">
    <name type="scientific">Brassica napus</name>
    <name type="common">Rape</name>
    <dbReference type="NCBI Taxonomy" id="3708"/>
    <lineage>
        <taxon>Eukaryota</taxon>
        <taxon>Viridiplantae</taxon>
        <taxon>Streptophyta</taxon>
        <taxon>Embryophyta</taxon>
        <taxon>Tracheophyta</taxon>
        <taxon>Spermatophyta</taxon>
        <taxon>Magnoliopsida</taxon>
        <taxon>eudicotyledons</taxon>
        <taxon>Gunneridae</taxon>
        <taxon>Pentapetalae</taxon>
        <taxon>rosids</taxon>
        <taxon>malvids</taxon>
        <taxon>Brassicales</taxon>
        <taxon>Brassicaceae</taxon>
        <taxon>Brassiceae</taxon>
        <taxon>Brassica</taxon>
    </lineage>
</organism>
<dbReference type="PaxDb" id="3708-A0A078JB16"/>
<gene>
    <name evidence="1" type="primary">BnaC09g53230D</name>
    <name evidence="1" type="ORF">GSBRNA2T00042659001</name>
</gene>
<name>A0A078JB16_BRANA</name>
<dbReference type="Gramene" id="CDY64743">
    <property type="protein sequence ID" value="CDY64743"/>
    <property type="gene ID" value="GSBRNA2T00042659001"/>
</dbReference>
<sequence length="46" mass="5254">MSKWNLDRGPGLVRLFCRAGLGRHLKRRRFANRCSLSANEAPVTEI</sequence>
<evidence type="ECO:0000313" key="1">
    <source>
        <dbReference type="EMBL" id="CDY64743.1"/>
    </source>
</evidence>
<dbReference type="AlphaFoldDB" id="A0A078JB16"/>
<evidence type="ECO:0000313" key="2">
    <source>
        <dbReference type="Proteomes" id="UP000028999"/>
    </source>
</evidence>
<dbReference type="Proteomes" id="UP000028999">
    <property type="component" value="Unassembled WGS sequence"/>
</dbReference>
<proteinExistence type="predicted"/>
<accession>A0A078JB16</accession>
<protein>
    <submittedName>
        <fullName evidence="1">BnaC09g53230D protein</fullName>
    </submittedName>
</protein>
<dbReference type="EMBL" id="LK034539">
    <property type="protein sequence ID" value="CDY64743.1"/>
    <property type="molecule type" value="Genomic_DNA"/>
</dbReference>